<dbReference type="InterPro" id="IPR050984">
    <property type="entry name" value="Gfo/Idh/MocA_domain"/>
</dbReference>
<reference evidence="5 6" key="1">
    <citation type="submission" date="2016-10" db="EMBL/GenBank/DDBJ databases">
        <authorList>
            <person name="de Groot N.N."/>
        </authorList>
    </citation>
    <scope>NUCLEOTIDE SEQUENCE [LARGE SCALE GENOMIC DNA]</scope>
    <source>
        <strain evidence="5 6">CGMCC 1.10449</strain>
    </source>
</reference>
<dbReference type="InterPro" id="IPR036291">
    <property type="entry name" value="NAD(P)-bd_dom_sf"/>
</dbReference>
<sequence>MSKIRWGVLSTANIAQKALLPAFSRSDNAEVTAIASGSDITKAEKVAEKFGIPTAYDGYDKLLNDSNIDAVYIPLPNHLHKQWVIEAAKKGKHILCEKPAAINSNDVLEMKKVCDEHGVLFMEAFMYYFHSQHNRVKEIIDSGEIGEVKLMRAAFSFYLAKKENNIRMSNQKGGGSIYDIGCYGIHSIRNILRTEPNTVQVHGAVDPAYGVETDAVGYMTFPNGVRAIFDSSFNMAHRSEYEVVGTEGRIKVPRAYRPDNNGGDGLVVVEKGNVQRTETVNCDQYRSQVEHLSQAIIDKKTQVYHDFNNTINNMRVIDACYESIKQGRLIEIS</sequence>
<protein>
    <submittedName>
        <fullName evidence="5">Predicted dehydrogenase</fullName>
    </submittedName>
</protein>
<dbReference type="InterPro" id="IPR000683">
    <property type="entry name" value="Gfo/Idh/MocA-like_OxRdtase_N"/>
</dbReference>
<dbReference type="PANTHER" id="PTHR22604:SF105">
    <property type="entry name" value="TRANS-1,2-DIHYDROBENZENE-1,2-DIOL DEHYDROGENASE"/>
    <property type="match status" value="1"/>
</dbReference>
<dbReference type="STRING" id="553311.SAMN05216231_0857"/>
<dbReference type="Gene3D" id="3.30.360.10">
    <property type="entry name" value="Dihydrodipicolinate Reductase, domain 2"/>
    <property type="match status" value="1"/>
</dbReference>
<dbReference type="RefSeq" id="WP_092491702.1">
    <property type="nucleotide sequence ID" value="NZ_FNKD01000001.1"/>
</dbReference>
<evidence type="ECO:0000259" key="3">
    <source>
        <dbReference type="Pfam" id="PF01408"/>
    </source>
</evidence>
<name>A0A1H0YV37_9BACI</name>
<feature type="domain" description="Gfo/Idh/MocA-like oxidoreductase N-terminal" evidence="3">
    <location>
        <begin position="4"/>
        <end position="124"/>
    </location>
</feature>
<dbReference type="Gene3D" id="3.40.50.720">
    <property type="entry name" value="NAD(P)-binding Rossmann-like Domain"/>
    <property type="match status" value="1"/>
</dbReference>
<gene>
    <name evidence="5" type="ORF">SAMN05216231_0857</name>
</gene>
<evidence type="ECO:0000313" key="6">
    <source>
        <dbReference type="Proteomes" id="UP000199444"/>
    </source>
</evidence>
<comment type="similarity">
    <text evidence="1">Belongs to the Gfo/Idh/MocA family.</text>
</comment>
<dbReference type="Pfam" id="PF22725">
    <property type="entry name" value="GFO_IDH_MocA_C3"/>
    <property type="match status" value="1"/>
</dbReference>
<evidence type="ECO:0000256" key="1">
    <source>
        <dbReference type="ARBA" id="ARBA00010928"/>
    </source>
</evidence>
<feature type="domain" description="GFO/IDH/MocA-like oxidoreductase" evidence="4">
    <location>
        <begin position="134"/>
        <end position="250"/>
    </location>
</feature>
<dbReference type="AlphaFoldDB" id="A0A1H0YV37"/>
<dbReference type="PANTHER" id="PTHR22604">
    <property type="entry name" value="OXIDOREDUCTASES"/>
    <property type="match status" value="1"/>
</dbReference>
<dbReference type="GO" id="GO:0016491">
    <property type="term" value="F:oxidoreductase activity"/>
    <property type="evidence" value="ECO:0007669"/>
    <property type="project" value="UniProtKB-KW"/>
</dbReference>
<evidence type="ECO:0000313" key="5">
    <source>
        <dbReference type="EMBL" id="SDQ18716.1"/>
    </source>
</evidence>
<dbReference type="SUPFAM" id="SSF55347">
    <property type="entry name" value="Glyceraldehyde-3-phosphate dehydrogenase-like, C-terminal domain"/>
    <property type="match status" value="1"/>
</dbReference>
<accession>A0A1H0YV37</accession>
<keyword evidence="2" id="KW-0560">Oxidoreductase</keyword>
<dbReference type="InterPro" id="IPR055170">
    <property type="entry name" value="GFO_IDH_MocA-like_dom"/>
</dbReference>
<dbReference type="EMBL" id="FNKD01000001">
    <property type="protein sequence ID" value="SDQ18716.1"/>
    <property type="molecule type" value="Genomic_DNA"/>
</dbReference>
<keyword evidence="6" id="KW-1185">Reference proteome</keyword>
<dbReference type="GO" id="GO:0000166">
    <property type="term" value="F:nucleotide binding"/>
    <property type="evidence" value="ECO:0007669"/>
    <property type="project" value="InterPro"/>
</dbReference>
<dbReference type="SUPFAM" id="SSF51735">
    <property type="entry name" value="NAD(P)-binding Rossmann-fold domains"/>
    <property type="match status" value="1"/>
</dbReference>
<dbReference type="Proteomes" id="UP000199444">
    <property type="component" value="Unassembled WGS sequence"/>
</dbReference>
<organism evidence="5 6">
    <name type="scientific">Virgibacillus salinus</name>
    <dbReference type="NCBI Taxonomy" id="553311"/>
    <lineage>
        <taxon>Bacteria</taxon>
        <taxon>Bacillati</taxon>
        <taxon>Bacillota</taxon>
        <taxon>Bacilli</taxon>
        <taxon>Bacillales</taxon>
        <taxon>Bacillaceae</taxon>
        <taxon>Virgibacillus</taxon>
    </lineage>
</organism>
<proteinExistence type="inferred from homology"/>
<dbReference type="Pfam" id="PF01408">
    <property type="entry name" value="GFO_IDH_MocA"/>
    <property type="match status" value="1"/>
</dbReference>
<evidence type="ECO:0000259" key="4">
    <source>
        <dbReference type="Pfam" id="PF22725"/>
    </source>
</evidence>
<evidence type="ECO:0000256" key="2">
    <source>
        <dbReference type="ARBA" id="ARBA00023002"/>
    </source>
</evidence>